<dbReference type="CDD" id="cd10170">
    <property type="entry name" value="ASKHA_NBD_HSP70"/>
    <property type="match status" value="1"/>
</dbReference>
<dbReference type="EMBL" id="JAAAIN010001573">
    <property type="protein sequence ID" value="KAG0301880.1"/>
    <property type="molecule type" value="Genomic_DNA"/>
</dbReference>
<dbReference type="PANTHER" id="PTHR14187">
    <property type="entry name" value="ALPHA KINASE/ELONGATION FACTOR 2 KINASE"/>
    <property type="match status" value="1"/>
</dbReference>
<dbReference type="SUPFAM" id="SSF53067">
    <property type="entry name" value="Actin-like ATPase domain"/>
    <property type="match status" value="1"/>
</dbReference>
<dbReference type="InterPro" id="IPR043129">
    <property type="entry name" value="ATPase_NBD"/>
</dbReference>
<evidence type="ECO:0000313" key="2">
    <source>
        <dbReference type="Proteomes" id="UP000823405"/>
    </source>
</evidence>
<dbReference type="Gene3D" id="3.30.420.40">
    <property type="match status" value="1"/>
</dbReference>
<sequence length="339" mass="38597">MNGLKAKDHYLLANVKLQLDDRYIVRPLPNGLTVQEAIADYLRMLNEHIVWDIQRTCSVAGKHTHEDYQYWLTVPGHWSDRAKQTMRQAAIEAGLVQPTDPPHRLMLASDEMAMAVYSARKACQLDLRDGDRFMIRHAPEGESVTLVVYEVGKTAGRACEMKEVASSFSPLCGPDFLDANMERLLERRLRKYRDIIPARGWQNFMYYFNHTIRKQFDGAEDQHLQLPTLKGLNTDDEEAGINGGYMVLTAVELREDVFESVVTDVLDLIRDVLLRSGGDCMRALFVLGEFGSTRYMWKRMREEFEHQVGMIYSPLSPELAIASGAVCLGLGLYSQEEIS</sequence>
<gene>
    <name evidence="1" type="ORF">BGZ97_002576</name>
</gene>
<comment type="caution">
    <text evidence="1">The sequence shown here is derived from an EMBL/GenBank/DDBJ whole genome shotgun (WGS) entry which is preliminary data.</text>
</comment>
<accession>A0A9P6UIA1</accession>
<proteinExistence type="predicted"/>
<name>A0A9P6UIA1_9FUNG</name>
<reference evidence="1" key="1">
    <citation type="journal article" date="2020" name="Fungal Divers.">
        <title>Resolving the Mortierellaceae phylogeny through synthesis of multi-gene phylogenetics and phylogenomics.</title>
        <authorList>
            <person name="Vandepol N."/>
            <person name="Liber J."/>
            <person name="Desiro A."/>
            <person name="Na H."/>
            <person name="Kennedy M."/>
            <person name="Barry K."/>
            <person name="Grigoriev I.V."/>
            <person name="Miller A.N."/>
            <person name="O'Donnell K."/>
            <person name="Stajich J.E."/>
            <person name="Bonito G."/>
        </authorList>
    </citation>
    <scope>NUCLEOTIDE SEQUENCE</scope>
    <source>
        <strain evidence="1">NVP60</strain>
    </source>
</reference>
<protein>
    <submittedName>
        <fullName evidence="1">Uncharacterized protein</fullName>
    </submittedName>
</protein>
<dbReference type="AlphaFoldDB" id="A0A9P6UIA1"/>
<dbReference type="PANTHER" id="PTHR14187:SF5">
    <property type="entry name" value="HEAT SHOCK 70 KDA PROTEIN 12A"/>
    <property type="match status" value="1"/>
</dbReference>
<evidence type="ECO:0000313" key="1">
    <source>
        <dbReference type="EMBL" id="KAG0301880.1"/>
    </source>
</evidence>
<keyword evidence="2" id="KW-1185">Reference proteome</keyword>
<dbReference type="Proteomes" id="UP000823405">
    <property type="component" value="Unassembled WGS sequence"/>
</dbReference>
<organism evidence="1 2">
    <name type="scientific">Linnemannia gamsii</name>
    <dbReference type="NCBI Taxonomy" id="64522"/>
    <lineage>
        <taxon>Eukaryota</taxon>
        <taxon>Fungi</taxon>
        <taxon>Fungi incertae sedis</taxon>
        <taxon>Mucoromycota</taxon>
        <taxon>Mortierellomycotina</taxon>
        <taxon>Mortierellomycetes</taxon>
        <taxon>Mortierellales</taxon>
        <taxon>Mortierellaceae</taxon>
        <taxon>Linnemannia</taxon>
    </lineage>
</organism>
<dbReference type="OrthoDB" id="2963168at2759"/>